<organism evidence="1 2">
    <name type="scientific">Lagenidium giganteum</name>
    <dbReference type="NCBI Taxonomy" id="4803"/>
    <lineage>
        <taxon>Eukaryota</taxon>
        <taxon>Sar</taxon>
        <taxon>Stramenopiles</taxon>
        <taxon>Oomycota</taxon>
        <taxon>Peronosporomycetes</taxon>
        <taxon>Pythiales</taxon>
        <taxon>Pythiaceae</taxon>
    </lineage>
</organism>
<name>A0AAV2Z8Q1_9STRA</name>
<dbReference type="EMBL" id="DAKRPA010000043">
    <property type="protein sequence ID" value="DBA01653.1"/>
    <property type="molecule type" value="Genomic_DNA"/>
</dbReference>
<dbReference type="AlphaFoldDB" id="A0AAV2Z8Q1"/>
<proteinExistence type="predicted"/>
<accession>A0AAV2Z8Q1</accession>
<sequence length="34" mass="3713">MVLISAVLSCSIGEQHEQPFRVQLAESEGARQQA</sequence>
<comment type="caution">
    <text evidence="1">The sequence shown here is derived from an EMBL/GenBank/DDBJ whole genome shotgun (WGS) entry which is preliminary data.</text>
</comment>
<keyword evidence="2" id="KW-1185">Reference proteome</keyword>
<gene>
    <name evidence="1" type="ORF">N0F65_010304</name>
</gene>
<reference evidence="1" key="2">
    <citation type="journal article" date="2023" name="Microbiol Resour">
        <title>Decontamination and Annotation of the Draft Genome Sequence of the Oomycete Lagenidium giganteum ARSEF 373.</title>
        <authorList>
            <person name="Morgan W.R."/>
            <person name="Tartar A."/>
        </authorList>
    </citation>
    <scope>NUCLEOTIDE SEQUENCE</scope>
    <source>
        <strain evidence="1">ARSEF 373</strain>
    </source>
</reference>
<protein>
    <submittedName>
        <fullName evidence="1">Uncharacterized protein</fullName>
    </submittedName>
</protein>
<dbReference type="Proteomes" id="UP001146120">
    <property type="component" value="Unassembled WGS sequence"/>
</dbReference>
<evidence type="ECO:0000313" key="1">
    <source>
        <dbReference type="EMBL" id="DBA01653.1"/>
    </source>
</evidence>
<evidence type="ECO:0000313" key="2">
    <source>
        <dbReference type="Proteomes" id="UP001146120"/>
    </source>
</evidence>
<reference evidence="1" key="1">
    <citation type="submission" date="2022-11" db="EMBL/GenBank/DDBJ databases">
        <authorList>
            <person name="Morgan W.R."/>
            <person name="Tartar A."/>
        </authorList>
    </citation>
    <scope>NUCLEOTIDE SEQUENCE</scope>
    <source>
        <strain evidence="1">ARSEF 373</strain>
    </source>
</reference>